<organism evidence="1 2">
    <name type="scientific">Anaerovibrio lipolyticus</name>
    <dbReference type="NCBI Taxonomy" id="82374"/>
    <lineage>
        <taxon>Bacteria</taxon>
        <taxon>Bacillati</taxon>
        <taxon>Bacillota</taxon>
        <taxon>Negativicutes</taxon>
        <taxon>Selenomonadales</taxon>
        <taxon>Selenomonadaceae</taxon>
        <taxon>Anaerovibrio</taxon>
    </lineage>
</organism>
<reference evidence="1 2" key="1">
    <citation type="journal article" date="2013" name="PLoS ONE">
        <title>Identification and characterization of three novel lipases belonging to families II and V from Anaerovibrio lipolyticus 5ST.</title>
        <authorList>
            <person name="Prive F."/>
            <person name="Kaderbhai N.N."/>
            <person name="Girdwood S."/>
            <person name="Worgan H.J."/>
            <person name="Pinloche E."/>
            <person name="Scollan N.D."/>
            <person name="Huws S.A."/>
            <person name="Newbold C.J."/>
        </authorList>
    </citation>
    <scope>NUCLEOTIDE SEQUENCE [LARGE SCALE GENOMIC DNA]</scope>
    <source>
        <strain evidence="1 2">5S</strain>
    </source>
</reference>
<name>A0A0B2JX41_9FIRM</name>
<protein>
    <submittedName>
        <fullName evidence="1">Uncharacterized protein</fullName>
    </submittedName>
</protein>
<dbReference type="Proteomes" id="UP000030993">
    <property type="component" value="Unassembled WGS sequence"/>
</dbReference>
<dbReference type="EMBL" id="JSCE01000213">
    <property type="protein sequence ID" value="KHM51243.1"/>
    <property type="molecule type" value="Genomic_DNA"/>
</dbReference>
<dbReference type="STRING" id="82374.NZ47_11615"/>
<dbReference type="RefSeq" id="WP_039210916.1">
    <property type="nucleotide sequence ID" value="NZ_JSCE01000213.1"/>
</dbReference>
<proteinExistence type="predicted"/>
<dbReference type="AlphaFoldDB" id="A0A0B2JX41"/>
<evidence type="ECO:0000313" key="2">
    <source>
        <dbReference type="Proteomes" id="UP000030993"/>
    </source>
</evidence>
<evidence type="ECO:0000313" key="1">
    <source>
        <dbReference type="EMBL" id="KHM51243.1"/>
    </source>
</evidence>
<keyword evidence="2" id="KW-1185">Reference proteome</keyword>
<sequence>MNDFIFKKHKILFLNICENMGTYPHMRCASLYKDIKGWEKRKFKFAEHVSGSDMSKWYGEWKQYINEYDTVFIGDGGRGPDIVAYLNKVNPNIRVILYYLDTIFPGHRCEPCNYKDLNCEMYTFDKENAKKYGIPFKHFYYPYMSLNNTSQLENVNASISANDVNDIFFVGQDKDRLSYLLQLKEKFIEIGLSCDFHIKRNPHSLYWPWNKKHTFKDGISYDEIISRIKGCRAILDIVQEGQHGLTWRPMEAMCFGKKLITNFTDIINYPFYNPENIFVLGTRKINELPSFVSTSPVKVDKSIRDEYVFENWLESFFIE</sequence>
<gene>
    <name evidence="1" type="ORF">NZ47_11615</name>
</gene>
<accession>A0A0B2JX41</accession>
<comment type="caution">
    <text evidence="1">The sequence shown here is derived from an EMBL/GenBank/DDBJ whole genome shotgun (WGS) entry which is preliminary data.</text>
</comment>